<feature type="domain" description="ABC transporter" evidence="5">
    <location>
        <begin position="39"/>
        <end position="260"/>
    </location>
</feature>
<dbReference type="GO" id="GO:0140359">
    <property type="term" value="F:ABC-type transporter activity"/>
    <property type="evidence" value="ECO:0007669"/>
    <property type="project" value="InterPro"/>
</dbReference>
<dbReference type="GO" id="GO:0016020">
    <property type="term" value="C:membrane"/>
    <property type="evidence" value="ECO:0007669"/>
    <property type="project" value="InterPro"/>
</dbReference>
<keyword evidence="2" id="KW-0813">Transport</keyword>
<dbReference type="PANTHER" id="PTHR46743:SF2">
    <property type="entry name" value="TEICHOIC ACIDS EXPORT ATP-BINDING PROTEIN TAGH"/>
    <property type="match status" value="1"/>
</dbReference>
<evidence type="ECO:0000256" key="3">
    <source>
        <dbReference type="ARBA" id="ARBA00022741"/>
    </source>
</evidence>
<comment type="similarity">
    <text evidence="1">Belongs to the ABC transporter superfamily.</text>
</comment>
<name>A0A518CIY8_9PLAN</name>
<proteinExistence type="inferred from homology"/>
<keyword evidence="3" id="KW-0547">Nucleotide-binding</keyword>
<dbReference type="InterPro" id="IPR027417">
    <property type="entry name" value="P-loop_NTPase"/>
</dbReference>
<keyword evidence="7" id="KW-1185">Reference proteome</keyword>
<evidence type="ECO:0000256" key="2">
    <source>
        <dbReference type="ARBA" id="ARBA00022448"/>
    </source>
</evidence>
<dbReference type="PROSITE" id="PS50893">
    <property type="entry name" value="ABC_TRANSPORTER_2"/>
    <property type="match status" value="1"/>
</dbReference>
<dbReference type="AlphaFoldDB" id="A0A518CIY8"/>
<dbReference type="Gene3D" id="2.70.50.60">
    <property type="entry name" value="abc- transporter (atp binding component) like domain"/>
    <property type="match status" value="1"/>
</dbReference>
<evidence type="ECO:0000259" key="5">
    <source>
        <dbReference type="PROSITE" id="PS50893"/>
    </source>
</evidence>
<dbReference type="CDD" id="cd10147">
    <property type="entry name" value="Wzt_C-like"/>
    <property type="match status" value="1"/>
</dbReference>
<dbReference type="InterPro" id="IPR003593">
    <property type="entry name" value="AAA+_ATPase"/>
</dbReference>
<dbReference type="OrthoDB" id="9778870at2"/>
<dbReference type="PANTHER" id="PTHR46743">
    <property type="entry name" value="TEICHOIC ACIDS EXPORT ATP-BINDING PROTEIN TAGH"/>
    <property type="match status" value="1"/>
</dbReference>
<reference evidence="6 7" key="1">
    <citation type="submission" date="2019-02" db="EMBL/GenBank/DDBJ databases">
        <title>Deep-cultivation of Planctomycetes and their phenomic and genomic characterization uncovers novel biology.</title>
        <authorList>
            <person name="Wiegand S."/>
            <person name="Jogler M."/>
            <person name="Boedeker C."/>
            <person name="Pinto D."/>
            <person name="Vollmers J."/>
            <person name="Rivas-Marin E."/>
            <person name="Kohn T."/>
            <person name="Peeters S.H."/>
            <person name="Heuer A."/>
            <person name="Rast P."/>
            <person name="Oberbeckmann S."/>
            <person name="Bunk B."/>
            <person name="Jeske O."/>
            <person name="Meyerdierks A."/>
            <person name="Storesund J.E."/>
            <person name="Kallscheuer N."/>
            <person name="Luecker S."/>
            <person name="Lage O.M."/>
            <person name="Pohl T."/>
            <person name="Merkel B.J."/>
            <person name="Hornburger P."/>
            <person name="Mueller R.-W."/>
            <person name="Bruemmer F."/>
            <person name="Labrenz M."/>
            <person name="Spormann A.M."/>
            <person name="Op den Camp H."/>
            <person name="Overmann J."/>
            <person name="Amann R."/>
            <person name="Jetten M.S.M."/>
            <person name="Mascher T."/>
            <person name="Medema M.H."/>
            <person name="Devos D.P."/>
            <person name="Kaster A.-K."/>
            <person name="Ovreas L."/>
            <person name="Rohde M."/>
            <person name="Galperin M.Y."/>
            <person name="Jogler C."/>
        </authorList>
    </citation>
    <scope>NUCLEOTIDE SEQUENCE [LARGE SCALE GENOMIC DNA]</scope>
    <source>
        <strain evidence="6 7">Pla110</strain>
    </source>
</reference>
<dbReference type="Pfam" id="PF14524">
    <property type="entry name" value="Wzt_C"/>
    <property type="match status" value="1"/>
</dbReference>
<dbReference type="InterPro" id="IPR029439">
    <property type="entry name" value="Wzt_C"/>
</dbReference>
<organism evidence="6 7">
    <name type="scientific">Polystyrenella longa</name>
    <dbReference type="NCBI Taxonomy" id="2528007"/>
    <lineage>
        <taxon>Bacteria</taxon>
        <taxon>Pseudomonadati</taxon>
        <taxon>Planctomycetota</taxon>
        <taxon>Planctomycetia</taxon>
        <taxon>Planctomycetales</taxon>
        <taxon>Planctomycetaceae</taxon>
        <taxon>Polystyrenella</taxon>
    </lineage>
</organism>
<dbReference type="KEGG" id="plon:Pla110_09010"/>
<dbReference type="Proteomes" id="UP000317178">
    <property type="component" value="Chromosome"/>
</dbReference>
<evidence type="ECO:0000256" key="1">
    <source>
        <dbReference type="ARBA" id="ARBA00005417"/>
    </source>
</evidence>
<dbReference type="CDD" id="cd03220">
    <property type="entry name" value="ABC_KpsT_Wzt"/>
    <property type="match status" value="1"/>
</dbReference>
<protein>
    <submittedName>
        <fullName evidence="6">Teichoic acids export ATP-binding protein TagH</fullName>
    </submittedName>
</protein>
<dbReference type="Gene3D" id="3.40.50.300">
    <property type="entry name" value="P-loop containing nucleotide triphosphate hydrolases"/>
    <property type="match status" value="1"/>
</dbReference>
<dbReference type="GO" id="GO:0016887">
    <property type="term" value="F:ATP hydrolysis activity"/>
    <property type="evidence" value="ECO:0007669"/>
    <property type="project" value="InterPro"/>
</dbReference>
<keyword evidence="4 6" id="KW-0067">ATP-binding</keyword>
<dbReference type="SMART" id="SM00382">
    <property type="entry name" value="AAA"/>
    <property type="match status" value="1"/>
</dbReference>
<dbReference type="RefSeq" id="WP_144993611.1">
    <property type="nucleotide sequence ID" value="NZ_CP036281.1"/>
</dbReference>
<dbReference type="InterPro" id="IPR003439">
    <property type="entry name" value="ABC_transporter-like_ATP-bd"/>
</dbReference>
<dbReference type="GO" id="GO:0005524">
    <property type="term" value="F:ATP binding"/>
    <property type="evidence" value="ECO:0007669"/>
    <property type="project" value="UniProtKB-KW"/>
</dbReference>
<dbReference type="InterPro" id="IPR015860">
    <property type="entry name" value="ABC_transpr_TagH-like"/>
</dbReference>
<sequence>MTDLALRVEQLSKRYELGTREPYYALRDSLTRWFKKPFTREQMIPSAEANPHVWALDEVSFDVSAGEAVGILGHNGAGKSTLLKILSRVTEPTSGRATMYGRVGSLLEVGTGFHPELTGRENIFINGSILGMSQKEVRDRFDEIVAFAEIDRFLDTPVKRYSSGMYMRLAFSVAAHLQPEILLVDELLAVGDAAFQKKCLNRMGDVSRSGRTVLFVSHQMTAMKNLCQRGIYIDQGKLAYDGTIDEAINRYLDSSQPIRQINISDRQDRRGSGLVRFEELKITGPDGNERIEAGEELTFTFHYSSSDDTPRRLRFLVGIYDPLDTSLFRLDSDKTAQLEGTLPASGTIVCRTGGLNLTAGSCYVNIAVLAEGQIADHLAHAAEIEVQPADFYHTGRCFERNETLFLLEQDWSLDGN</sequence>
<evidence type="ECO:0000256" key="4">
    <source>
        <dbReference type="ARBA" id="ARBA00022840"/>
    </source>
</evidence>
<gene>
    <name evidence="6" type="primary">tagH</name>
    <name evidence="6" type="ORF">Pla110_09010</name>
</gene>
<dbReference type="EMBL" id="CP036281">
    <property type="protein sequence ID" value="QDU79196.1"/>
    <property type="molecule type" value="Genomic_DNA"/>
</dbReference>
<evidence type="ECO:0000313" key="6">
    <source>
        <dbReference type="EMBL" id="QDU79196.1"/>
    </source>
</evidence>
<dbReference type="SUPFAM" id="SSF52540">
    <property type="entry name" value="P-loop containing nucleoside triphosphate hydrolases"/>
    <property type="match status" value="1"/>
</dbReference>
<dbReference type="Pfam" id="PF00005">
    <property type="entry name" value="ABC_tran"/>
    <property type="match status" value="1"/>
</dbReference>
<accession>A0A518CIY8</accession>
<evidence type="ECO:0000313" key="7">
    <source>
        <dbReference type="Proteomes" id="UP000317178"/>
    </source>
</evidence>
<dbReference type="InterPro" id="IPR050683">
    <property type="entry name" value="Bact_Polysacc_Export_ATP-bd"/>
</dbReference>